<protein>
    <submittedName>
        <fullName evidence="2">DUF4919 domain-containing protein</fullName>
    </submittedName>
</protein>
<keyword evidence="3" id="KW-1185">Reference proteome</keyword>
<dbReference type="Proteomes" id="UP001220395">
    <property type="component" value="Chromosome"/>
</dbReference>
<evidence type="ECO:0000313" key="2">
    <source>
        <dbReference type="EMBL" id="WCT73328.1"/>
    </source>
</evidence>
<dbReference type="Pfam" id="PF16266">
    <property type="entry name" value="DUF4919"/>
    <property type="match status" value="1"/>
</dbReference>
<dbReference type="EMBL" id="CP117411">
    <property type="protein sequence ID" value="WCT73328.1"/>
    <property type="molecule type" value="Genomic_DNA"/>
</dbReference>
<keyword evidence="1" id="KW-0732">Signal</keyword>
<gene>
    <name evidence="2" type="ORF">PQ455_17215</name>
</gene>
<organism evidence="2 3">
    <name type="scientific">Sphingomonas naphthae</name>
    <dbReference type="NCBI Taxonomy" id="1813468"/>
    <lineage>
        <taxon>Bacteria</taxon>
        <taxon>Pseudomonadati</taxon>
        <taxon>Pseudomonadota</taxon>
        <taxon>Alphaproteobacteria</taxon>
        <taxon>Sphingomonadales</taxon>
        <taxon>Sphingomonadaceae</taxon>
        <taxon>Sphingomonas</taxon>
    </lineage>
</organism>
<evidence type="ECO:0000313" key="3">
    <source>
        <dbReference type="Proteomes" id="UP001220395"/>
    </source>
</evidence>
<accession>A0ABY7TK67</accession>
<dbReference type="InterPro" id="IPR032578">
    <property type="entry name" value="DUF4919"/>
</dbReference>
<feature type="chain" id="PRO_5047076946" evidence="1">
    <location>
        <begin position="18"/>
        <end position="194"/>
    </location>
</feature>
<feature type="signal peptide" evidence="1">
    <location>
        <begin position="1"/>
        <end position="17"/>
    </location>
</feature>
<evidence type="ECO:0000256" key="1">
    <source>
        <dbReference type="SAM" id="SignalP"/>
    </source>
</evidence>
<reference evidence="2 3" key="1">
    <citation type="submission" date="2023-02" db="EMBL/GenBank/DDBJ databases">
        <title>Genome sequence of Sphingomonas naphthae.</title>
        <authorList>
            <person name="Kim S."/>
            <person name="Heo J."/>
            <person name="Kwon S.-W."/>
        </authorList>
    </citation>
    <scope>NUCLEOTIDE SEQUENCE [LARGE SCALE GENOMIC DNA]</scope>
    <source>
        <strain evidence="2 3">KACC 18716</strain>
    </source>
</reference>
<dbReference type="RefSeq" id="WP_273687472.1">
    <property type="nucleotide sequence ID" value="NZ_CP117411.1"/>
</dbReference>
<name>A0ABY7TK67_9SPHN</name>
<sequence>MGMMLAIAMMAAAPGPAADYAALVARMAAGDTRIDYARFRALAPMQPGFDPDFDPIAIAEARKAGNVAEARRLSEARLQADYSDMAAHYWLSEACASLKDRACADRHGAIFNGMLAAIEASGDGRGAETAYIVTRVPEEYIWLGVHRLTSSTQQLVTKGGRSYDVLHVADAKGGERDVWFDVSGFIGKGLAWPK</sequence>
<proteinExistence type="predicted"/>